<dbReference type="AlphaFoldDB" id="D5EIL1"/>
<dbReference type="HOGENOM" id="CLU_071567_1_0_0"/>
<dbReference type="Proteomes" id="UP000000925">
    <property type="component" value="Chromosome"/>
</dbReference>
<dbReference type="RefSeq" id="WP_013042999.1">
    <property type="nucleotide sequence ID" value="NC_014008.1"/>
</dbReference>
<sequence length="335" mass="38747">MLSRVADSLYWMSRYIERAENIARLLDVNLQLLLDFEAMDDAKLKEHWEPIIRAAGEEELFYELYERADSQSVTDFLTFNRENRSSVISCMLAARENARMIRDQISTEMWQCLNQAYLFLKSNNAKQVWESGPYEFYKQIQDYSHLFQGMADSTFSHAEGFYFMQVGKYLERADKTSRILDIKYHILLPSVEEVGGAVDAVQWGAILRSCSAFEAYHSLYVSSVNPMKVSDFLIFNENFPRSILFCARHLDSNLHKISGCNPGFYSNEVERVSGRLVSELVYGNINDAFGFGLHEYLEKLQSSFVDIGKAVFDTYMFHPRLDMATEIAAQQQQQQ</sequence>
<keyword evidence="3" id="KW-1185">Reference proteome</keyword>
<dbReference type="EMBL" id="CP001998">
    <property type="protein sequence ID" value="ADE54277.1"/>
    <property type="molecule type" value="Genomic_DNA"/>
</dbReference>
<feature type="domain" description="DUF403" evidence="1">
    <location>
        <begin position="1"/>
        <end position="316"/>
    </location>
</feature>
<evidence type="ECO:0000259" key="1">
    <source>
        <dbReference type="Pfam" id="PF04168"/>
    </source>
</evidence>
<name>D5EIL1_CORAD</name>
<gene>
    <name evidence="2" type="ordered locus">Caka_1257</name>
</gene>
<organism evidence="2 3">
    <name type="scientific">Coraliomargarita akajimensis (strain DSM 45221 / IAM 15411 / JCM 23193 / KCTC 12865 / 04OKA010-24)</name>
    <dbReference type="NCBI Taxonomy" id="583355"/>
    <lineage>
        <taxon>Bacteria</taxon>
        <taxon>Pseudomonadati</taxon>
        <taxon>Verrucomicrobiota</taxon>
        <taxon>Opitutia</taxon>
        <taxon>Puniceicoccales</taxon>
        <taxon>Coraliomargaritaceae</taxon>
        <taxon>Coraliomargarita</taxon>
    </lineage>
</organism>
<evidence type="ECO:0000313" key="2">
    <source>
        <dbReference type="EMBL" id="ADE54277.1"/>
    </source>
</evidence>
<dbReference type="OrthoDB" id="9803532at2"/>
<dbReference type="PANTHER" id="PTHR34595">
    <property type="entry name" value="BLR5612 PROTEIN"/>
    <property type="match status" value="1"/>
</dbReference>
<protein>
    <recommendedName>
        <fullName evidence="1">DUF403 domain-containing protein</fullName>
    </recommendedName>
</protein>
<dbReference type="STRING" id="583355.Caka_1257"/>
<dbReference type="KEGG" id="caa:Caka_1257"/>
<proteinExistence type="predicted"/>
<dbReference type="InterPro" id="IPR007296">
    <property type="entry name" value="DUF403"/>
</dbReference>
<dbReference type="eggNOG" id="COG2307">
    <property type="taxonomic scope" value="Bacteria"/>
</dbReference>
<dbReference type="Pfam" id="PF04168">
    <property type="entry name" value="Alpha-E"/>
    <property type="match status" value="1"/>
</dbReference>
<dbReference type="InterPro" id="IPR051680">
    <property type="entry name" value="ATP-dep_Glu-Cys_Ligase-2"/>
</dbReference>
<dbReference type="PANTHER" id="PTHR34595:SF7">
    <property type="entry name" value="SLL1039 PROTEIN"/>
    <property type="match status" value="1"/>
</dbReference>
<evidence type="ECO:0000313" key="3">
    <source>
        <dbReference type="Proteomes" id="UP000000925"/>
    </source>
</evidence>
<accession>D5EIL1</accession>
<reference evidence="2 3" key="1">
    <citation type="journal article" date="2010" name="Stand. Genomic Sci.">
        <title>Complete genome sequence of Coraliomargarita akajimensis type strain (04OKA010-24).</title>
        <authorList>
            <person name="Mavromatis K."/>
            <person name="Abt B."/>
            <person name="Brambilla E."/>
            <person name="Lapidus A."/>
            <person name="Copeland A."/>
            <person name="Deshpande S."/>
            <person name="Nolan M."/>
            <person name="Lucas S."/>
            <person name="Tice H."/>
            <person name="Cheng J.F."/>
            <person name="Han C."/>
            <person name="Detter J.C."/>
            <person name="Woyke T."/>
            <person name="Goodwin L."/>
            <person name="Pitluck S."/>
            <person name="Held B."/>
            <person name="Brettin T."/>
            <person name="Tapia R."/>
            <person name="Ivanova N."/>
            <person name="Mikhailova N."/>
            <person name="Pati A."/>
            <person name="Liolios K."/>
            <person name="Chen A."/>
            <person name="Palaniappan K."/>
            <person name="Land M."/>
            <person name="Hauser L."/>
            <person name="Chang Y.J."/>
            <person name="Jeffries C.D."/>
            <person name="Rohde M."/>
            <person name="Goker M."/>
            <person name="Bristow J."/>
            <person name="Eisen J.A."/>
            <person name="Markowitz V."/>
            <person name="Hugenholtz P."/>
            <person name="Klenk H.P."/>
            <person name="Kyrpides N.C."/>
        </authorList>
    </citation>
    <scope>NUCLEOTIDE SEQUENCE [LARGE SCALE GENOMIC DNA]</scope>
    <source>
        <strain evidence="3">DSM 45221 / IAM 15411 / JCM 23193 / KCTC 12865</strain>
    </source>
</reference>